<accession>A0ABU0C6I9</accession>
<evidence type="ECO:0000256" key="4">
    <source>
        <dbReference type="HAMAP-Rule" id="MF_00688"/>
    </source>
</evidence>
<evidence type="ECO:0000256" key="2">
    <source>
        <dbReference type="ARBA" id="ARBA00022679"/>
    </source>
</evidence>
<comment type="catalytic activity">
    <reaction evidence="4">
        <text>N-terminal L-lysyl-[protein] + L-leucyl-tRNA(Leu) = N-terminal L-leucyl-L-lysyl-[protein] + tRNA(Leu) + H(+)</text>
        <dbReference type="Rhea" id="RHEA:12340"/>
        <dbReference type="Rhea" id="RHEA-COMP:9613"/>
        <dbReference type="Rhea" id="RHEA-COMP:9622"/>
        <dbReference type="Rhea" id="RHEA-COMP:12670"/>
        <dbReference type="Rhea" id="RHEA-COMP:12671"/>
        <dbReference type="ChEBI" id="CHEBI:15378"/>
        <dbReference type="ChEBI" id="CHEBI:65249"/>
        <dbReference type="ChEBI" id="CHEBI:78442"/>
        <dbReference type="ChEBI" id="CHEBI:78494"/>
        <dbReference type="ChEBI" id="CHEBI:133043"/>
        <dbReference type="EC" id="2.3.2.6"/>
    </reaction>
</comment>
<name>A0ABU0C6I9_9BRAD</name>
<dbReference type="NCBIfam" id="TIGR00667">
    <property type="entry name" value="aat"/>
    <property type="match status" value="1"/>
</dbReference>
<dbReference type="Pfam" id="PF03588">
    <property type="entry name" value="Leu_Phe_trans"/>
    <property type="match status" value="1"/>
</dbReference>
<dbReference type="SUPFAM" id="SSF55729">
    <property type="entry name" value="Acyl-CoA N-acyltransferases (Nat)"/>
    <property type="match status" value="1"/>
</dbReference>
<dbReference type="PANTHER" id="PTHR30098">
    <property type="entry name" value="LEUCYL/PHENYLALANYL-TRNA--PROTEIN TRANSFERASE"/>
    <property type="match status" value="1"/>
</dbReference>
<keyword evidence="2 4" id="KW-0808">Transferase</keyword>
<dbReference type="InterPro" id="IPR042203">
    <property type="entry name" value="Leu/Phe-tRNA_Trfase_C"/>
</dbReference>
<evidence type="ECO:0000256" key="1">
    <source>
        <dbReference type="ARBA" id="ARBA00022490"/>
    </source>
</evidence>
<comment type="catalytic activity">
    <reaction evidence="4">
        <text>L-phenylalanyl-tRNA(Phe) + an N-terminal L-alpha-aminoacyl-[protein] = an N-terminal L-phenylalanyl-L-alpha-aminoacyl-[protein] + tRNA(Phe)</text>
        <dbReference type="Rhea" id="RHEA:43632"/>
        <dbReference type="Rhea" id="RHEA-COMP:9668"/>
        <dbReference type="Rhea" id="RHEA-COMP:9699"/>
        <dbReference type="Rhea" id="RHEA-COMP:10636"/>
        <dbReference type="Rhea" id="RHEA-COMP:10637"/>
        <dbReference type="ChEBI" id="CHEBI:78442"/>
        <dbReference type="ChEBI" id="CHEBI:78531"/>
        <dbReference type="ChEBI" id="CHEBI:78597"/>
        <dbReference type="ChEBI" id="CHEBI:83561"/>
        <dbReference type="EC" id="2.3.2.6"/>
    </reaction>
</comment>
<comment type="caution">
    <text evidence="6">The sequence shown here is derived from an EMBL/GenBank/DDBJ whole genome shotgun (WGS) entry which is preliminary data.</text>
</comment>
<organism evidence="6 7">
    <name type="scientific">Rhodopseudomonas julia</name>
    <dbReference type="NCBI Taxonomy" id="200617"/>
    <lineage>
        <taxon>Bacteria</taxon>
        <taxon>Pseudomonadati</taxon>
        <taxon>Pseudomonadota</taxon>
        <taxon>Alphaproteobacteria</taxon>
        <taxon>Hyphomicrobiales</taxon>
        <taxon>Nitrobacteraceae</taxon>
        <taxon>Rhodopseudomonas</taxon>
    </lineage>
</organism>
<dbReference type="Gene3D" id="3.40.630.70">
    <property type="entry name" value="Leucyl/phenylalanyl-tRNA-protein transferase, C-terminal domain"/>
    <property type="match status" value="1"/>
</dbReference>
<dbReference type="RefSeq" id="WP_307152962.1">
    <property type="nucleotide sequence ID" value="NZ_JAUSUK010000001.1"/>
</dbReference>
<dbReference type="EMBL" id="JAUSUK010000001">
    <property type="protein sequence ID" value="MDQ0324697.1"/>
    <property type="molecule type" value="Genomic_DNA"/>
</dbReference>
<dbReference type="InterPro" id="IPR004616">
    <property type="entry name" value="Leu/Phe-tRNA_Trfase"/>
</dbReference>
<dbReference type="Proteomes" id="UP001230253">
    <property type="component" value="Unassembled WGS sequence"/>
</dbReference>
<keyword evidence="3 4" id="KW-0012">Acyltransferase</keyword>
<sequence>MCGEDAFAITPDILLKAYACGIFPMADSADDPNLFWVEPHERGILPLETFHVPRRLKRTMRSGLFEIRVDTDFDAVIGGCARRRPGRRSTWINGEIRRLFGALFRRGYVHTVETWQEGRLVGGLYGLSLGGAFFGESMFSDERDASKVALVALVERLRAGGYVLLDTQFTTSHLETFGAVSVSRARYQEMLEEAVQVEADFDRLDKMGQSSASETEDEGGPAGRG</sequence>
<dbReference type="GO" id="GO:0008914">
    <property type="term" value="F:leucyl-tRNA--protein transferase activity"/>
    <property type="evidence" value="ECO:0007669"/>
    <property type="project" value="UniProtKB-EC"/>
</dbReference>
<protein>
    <recommendedName>
        <fullName evidence="4">Leucyl/phenylalanyl-tRNA--protein transferase</fullName>
        <ecNumber evidence="4">2.3.2.6</ecNumber>
    </recommendedName>
    <alternativeName>
        <fullName evidence="4">L/F-transferase</fullName>
    </alternativeName>
    <alternativeName>
        <fullName evidence="4">Leucyltransferase</fullName>
    </alternativeName>
    <alternativeName>
        <fullName evidence="4">Phenyalanyltransferase</fullName>
    </alternativeName>
</protein>
<evidence type="ECO:0000256" key="3">
    <source>
        <dbReference type="ARBA" id="ARBA00023315"/>
    </source>
</evidence>
<keyword evidence="1 4" id="KW-0963">Cytoplasm</keyword>
<feature type="region of interest" description="Disordered" evidence="5">
    <location>
        <begin position="206"/>
        <end position="225"/>
    </location>
</feature>
<dbReference type="EC" id="2.3.2.6" evidence="4"/>
<dbReference type="PANTHER" id="PTHR30098:SF2">
    <property type="entry name" value="LEUCYL_PHENYLALANYL-TRNA--PROTEIN TRANSFERASE"/>
    <property type="match status" value="1"/>
</dbReference>
<proteinExistence type="inferred from homology"/>
<comment type="similarity">
    <text evidence="4">Belongs to the L/F-transferase family.</text>
</comment>
<evidence type="ECO:0000313" key="6">
    <source>
        <dbReference type="EMBL" id="MDQ0324697.1"/>
    </source>
</evidence>
<comment type="catalytic activity">
    <reaction evidence="4">
        <text>N-terminal L-arginyl-[protein] + L-leucyl-tRNA(Leu) = N-terminal L-leucyl-L-arginyl-[protein] + tRNA(Leu) + H(+)</text>
        <dbReference type="Rhea" id="RHEA:50416"/>
        <dbReference type="Rhea" id="RHEA-COMP:9613"/>
        <dbReference type="Rhea" id="RHEA-COMP:9622"/>
        <dbReference type="Rhea" id="RHEA-COMP:12672"/>
        <dbReference type="Rhea" id="RHEA-COMP:12673"/>
        <dbReference type="ChEBI" id="CHEBI:15378"/>
        <dbReference type="ChEBI" id="CHEBI:64719"/>
        <dbReference type="ChEBI" id="CHEBI:78442"/>
        <dbReference type="ChEBI" id="CHEBI:78494"/>
        <dbReference type="ChEBI" id="CHEBI:133044"/>
        <dbReference type="EC" id="2.3.2.6"/>
    </reaction>
</comment>
<reference evidence="6 7" key="1">
    <citation type="submission" date="2023-07" db="EMBL/GenBank/DDBJ databases">
        <title>Genomic Encyclopedia of Type Strains, Phase IV (KMG-IV): sequencing the most valuable type-strain genomes for metagenomic binning, comparative biology and taxonomic classification.</title>
        <authorList>
            <person name="Goeker M."/>
        </authorList>
    </citation>
    <scope>NUCLEOTIDE SEQUENCE [LARGE SCALE GENOMIC DNA]</scope>
    <source>
        <strain evidence="6 7">DSM 11549</strain>
    </source>
</reference>
<evidence type="ECO:0000313" key="7">
    <source>
        <dbReference type="Proteomes" id="UP001230253"/>
    </source>
</evidence>
<dbReference type="InterPro" id="IPR016181">
    <property type="entry name" value="Acyl_CoA_acyltransferase"/>
</dbReference>
<comment type="function">
    <text evidence="4">Functions in the N-end rule pathway of protein degradation where it conjugates Leu, Phe and, less efficiently, Met from aminoacyl-tRNAs to the N-termini of proteins containing an N-terminal arginine or lysine.</text>
</comment>
<evidence type="ECO:0000256" key="5">
    <source>
        <dbReference type="SAM" id="MobiDB-lite"/>
    </source>
</evidence>
<dbReference type="HAMAP" id="MF_00688">
    <property type="entry name" value="Leu_Phe_trans"/>
    <property type="match status" value="1"/>
</dbReference>
<keyword evidence="7" id="KW-1185">Reference proteome</keyword>
<comment type="subcellular location">
    <subcellularLocation>
        <location evidence="4">Cytoplasm</location>
    </subcellularLocation>
</comment>
<gene>
    <name evidence="4" type="primary">aat</name>
    <name evidence="6" type="ORF">J2R99_000546</name>
</gene>